<evidence type="ECO:0000313" key="8">
    <source>
        <dbReference type="EnsemblProtists" id="EOD18888"/>
    </source>
</evidence>
<name>A0A0D3J5V3_EMIH1</name>
<dbReference type="Pfam" id="PF03151">
    <property type="entry name" value="TPT"/>
    <property type="match status" value="1"/>
</dbReference>
<dbReference type="KEGG" id="ehx:EMIHUDRAFT_464105"/>
<dbReference type="InterPro" id="IPR004853">
    <property type="entry name" value="Sugar_P_trans_dom"/>
</dbReference>
<reference evidence="8" key="2">
    <citation type="submission" date="2024-10" db="UniProtKB">
        <authorList>
            <consortium name="EnsemblProtists"/>
        </authorList>
    </citation>
    <scope>IDENTIFICATION</scope>
</reference>
<dbReference type="RefSeq" id="XP_005771317.1">
    <property type="nucleotide sequence ID" value="XM_005771260.1"/>
</dbReference>
<dbReference type="PANTHER" id="PTHR11132">
    <property type="entry name" value="SOLUTE CARRIER FAMILY 35"/>
    <property type="match status" value="1"/>
</dbReference>
<feature type="transmembrane region" description="Helical" evidence="6">
    <location>
        <begin position="115"/>
        <end position="138"/>
    </location>
</feature>
<keyword evidence="4 6" id="KW-0472">Membrane</keyword>
<dbReference type="AlphaFoldDB" id="A0A0D3J5V3"/>
<keyword evidence="2 6" id="KW-0812">Transmembrane</keyword>
<evidence type="ECO:0000256" key="1">
    <source>
        <dbReference type="ARBA" id="ARBA00004141"/>
    </source>
</evidence>
<keyword evidence="9" id="KW-1185">Reference proteome</keyword>
<feature type="region of interest" description="Disordered" evidence="5">
    <location>
        <begin position="1"/>
        <end position="39"/>
    </location>
</feature>
<dbReference type="eggNOG" id="KOG1441">
    <property type="taxonomic scope" value="Eukaryota"/>
</dbReference>
<evidence type="ECO:0000256" key="2">
    <source>
        <dbReference type="ARBA" id="ARBA00022692"/>
    </source>
</evidence>
<proteinExistence type="predicted"/>
<dbReference type="GeneID" id="17264435"/>
<feature type="transmembrane region" description="Helical" evidence="6">
    <location>
        <begin position="280"/>
        <end position="302"/>
    </location>
</feature>
<reference evidence="9" key="1">
    <citation type="journal article" date="2013" name="Nature">
        <title>Pan genome of the phytoplankton Emiliania underpins its global distribution.</title>
        <authorList>
            <person name="Read B.A."/>
            <person name="Kegel J."/>
            <person name="Klute M.J."/>
            <person name="Kuo A."/>
            <person name="Lefebvre S.C."/>
            <person name="Maumus F."/>
            <person name="Mayer C."/>
            <person name="Miller J."/>
            <person name="Monier A."/>
            <person name="Salamov A."/>
            <person name="Young J."/>
            <person name="Aguilar M."/>
            <person name="Claverie J.M."/>
            <person name="Frickenhaus S."/>
            <person name="Gonzalez K."/>
            <person name="Herman E.K."/>
            <person name="Lin Y.C."/>
            <person name="Napier J."/>
            <person name="Ogata H."/>
            <person name="Sarno A.F."/>
            <person name="Shmutz J."/>
            <person name="Schroeder D."/>
            <person name="de Vargas C."/>
            <person name="Verret F."/>
            <person name="von Dassow P."/>
            <person name="Valentin K."/>
            <person name="Van de Peer Y."/>
            <person name="Wheeler G."/>
            <person name="Dacks J.B."/>
            <person name="Delwiche C.F."/>
            <person name="Dyhrman S.T."/>
            <person name="Glockner G."/>
            <person name="John U."/>
            <person name="Richards T."/>
            <person name="Worden A.Z."/>
            <person name="Zhang X."/>
            <person name="Grigoriev I.V."/>
            <person name="Allen A.E."/>
            <person name="Bidle K."/>
            <person name="Borodovsky M."/>
            <person name="Bowler C."/>
            <person name="Brownlee C."/>
            <person name="Cock J.M."/>
            <person name="Elias M."/>
            <person name="Gladyshev V.N."/>
            <person name="Groth M."/>
            <person name="Guda C."/>
            <person name="Hadaegh A."/>
            <person name="Iglesias-Rodriguez M.D."/>
            <person name="Jenkins J."/>
            <person name="Jones B.M."/>
            <person name="Lawson T."/>
            <person name="Leese F."/>
            <person name="Lindquist E."/>
            <person name="Lobanov A."/>
            <person name="Lomsadze A."/>
            <person name="Malik S.B."/>
            <person name="Marsh M.E."/>
            <person name="Mackinder L."/>
            <person name="Mock T."/>
            <person name="Mueller-Roeber B."/>
            <person name="Pagarete A."/>
            <person name="Parker M."/>
            <person name="Probert I."/>
            <person name="Quesneville H."/>
            <person name="Raines C."/>
            <person name="Rensing S.A."/>
            <person name="Riano-Pachon D.M."/>
            <person name="Richier S."/>
            <person name="Rokitta S."/>
            <person name="Shiraiwa Y."/>
            <person name="Soanes D.M."/>
            <person name="van der Giezen M."/>
            <person name="Wahlund T.M."/>
            <person name="Williams B."/>
            <person name="Wilson W."/>
            <person name="Wolfe G."/>
            <person name="Wurch L.L."/>
        </authorList>
    </citation>
    <scope>NUCLEOTIDE SEQUENCE</scope>
</reference>
<comment type="subcellular location">
    <subcellularLocation>
        <location evidence="1">Membrane</location>
        <topology evidence="1">Multi-pass membrane protein</topology>
    </subcellularLocation>
</comment>
<feature type="transmembrane region" description="Helical" evidence="6">
    <location>
        <begin position="75"/>
        <end position="95"/>
    </location>
</feature>
<dbReference type="PaxDb" id="2903-EOD18888"/>
<dbReference type="GO" id="GO:0016020">
    <property type="term" value="C:membrane"/>
    <property type="evidence" value="ECO:0007669"/>
    <property type="project" value="UniProtKB-SubCell"/>
</dbReference>
<feature type="domain" description="Sugar phosphate transporter" evidence="7">
    <location>
        <begin position="45"/>
        <end position="348"/>
    </location>
</feature>
<feature type="transmembrane region" description="Helical" evidence="6">
    <location>
        <begin position="42"/>
        <end position="63"/>
    </location>
</feature>
<evidence type="ECO:0000256" key="5">
    <source>
        <dbReference type="SAM" id="MobiDB-lite"/>
    </source>
</evidence>
<dbReference type="Proteomes" id="UP000013827">
    <property type="component" value="Unassembled WGS sequence"/>
</dbReference>
<evidence type="ECO:0000256" key="3">
    <source>
        <dbReference type="ARBA" id="ARBA00022989"/>
    </source>
</evidence>
<dbReference type="HOGENOM" id="CLU_019048_2_0_1"/>
<keyword evidence="3 6" id="KW-1133">Transmembrane helix</keyword>
<feature type="transmembrane region" description="Helical" evidence="6">
    <location>
        <begin position="322"/>
        <end position="347"/>
    </location>
</feature>
<sequence length="387" mass="41513">MFSPREKLQLVPERRSSHGTATDAGPSTPSQPESPPHQPLSVAARAGVCMAAWYFFSGCTLFGNKHILSSLKADPNLLAMCQMMMTATFGAVKMYGPWLTGVGPPQDSPLSTQPMRSFLCDMALVGLMRFVTVVLGLISLKYVAVSFTETIKSSAPFFTVVFARIMLREHTSFMAPALPGLARLVQLSLVPVVLGLALSSSTELSFTLGGFLAAVANNCIDCVQNVFSKKLLSTHYNYINLQFYTSAAALVVQLPFMLYLLLPAWLAGATSISAELAQQLLLNGFAFHMQSVSAYAVMGLISPVTVSVANTLKRALLIWLSILYFGNPVTFASACGTGLCIGGVLAYNHARRHYPYVPPVVYAPVPMRAQACTGQSIPPSRSPSAGV</sequence>
<evidence type="ECO:0000259" key="7">
    <source>
        <dbReference type="Pfam" id="PF03151"/>
    </source>
</evidence>
<organism evidence="8 9">
    <name type="scientific">Emiliania huxleyi (strain CCMP1516)</name>
    <dbReference type="NCBI Taxonomy" id="280463"/>
    <lineage>
        <taxon>Eukaryota</taxon>
        <taxon>Haptista</taxon>
        <taxon>Haptophyta</taxon>
        <taxon>Prymnesiophyceae</taxon>
        <taxon>Isochrysidales</taxon>
        <taxon>Noelaerhabdaceae</taxon>
        <taxon>Emiliania</taxon>
    </lineage>
</organism>
<evidence type="ECO:0000313" key="9">
    <source>
        <dbReference type="Proteomes" id="UP000013827"/>
    </source>
</evidence>
<evidence type="ECO:0000256" key="4">
    <source>
        <dbReference type="ARBA" id="ARBA00023136"/>
    </source>
</evidence>
<dbReference type="OMA" id="QRVTECK"/>
<accession>A0A0D3J5V3</accession>
<feature type="compositionally biased region" description="Basic and acidic residues" evidence="5">
    <location>
        <begin position="1"/>
        <end position="16"/>
    </location>
</feature>
<evidence type="ECO:0000256" key="6">
    <source>
        <dbReference type="SAM" id="Phobius"/>
    </source>
</evidence>
<feature type="transmembrane region" description="Helical" evidence="6">
    <location>
        <begin position="247"/>
        <end position="268"/>
    </location>
</feature>
<protein>
    <recommendedName>
        <fullName evidence="7">Sugar phosphate transporter domain-containing protein</fullName>
    </recommendedName>
</protein>
<dbReference type="EnsemblProtists" id="EOD18888">
    <property type="protein sequence ID" value="EOD18888"/>
    <property type="gene ID" value="EMIHUDRAFT_464105"/>
</dbReference>
<dbReference type="InterPro" id="IPR050186">
    <property type="entry name" value="TPT_transporter"/>
</dbReference>